<dbReference type="PRINTS" id="PR00412">
    <property type="entry name" value="EPOXHYDRLASE"/>
</dbReference>
<dbReference type="PRINTS" id="PR00111">
    <property type="entry name" value="ABHYDROLASE"/>
</dbReference>
<dbReference type="HOGENOM" id="CLU_065277_0_0_1"/>
<dbReference type="InterPro" id="IPR010463">
    <property type="entry name" value="DUF1057"/>
</dbReference>
<name>K3X736_GLOUD</name>
<evidence type="ECO:0008006" key="3">
    <source>
        <dbReference type="Google" id="ProtNLM"/>
    </source>
</evidence>
<dbReference type="GO" id="GO:0003824">
    <property type="term" value="F:catalytic activity"/>
    <property type="evidence" value="ECO:0007669"/>
    <property type="project" value="InterPro"/>
</dbReference>
<reference evidence="1" key="3">
    <citation type="submission" date="2015-02" db="UniProtKB">
        <authorList>
            <consortium name="EnsemblProtists"/>
        </authorList>
    </citation>
    <scope>IDENTIFICATION</scope>
    <source>
        <strain evidence="1">DAOM BR144</strain>
    </source>
</reference>
<dbReference type="InterPro" id="IPR029058">
    <property type="entry name" value="AB_hydrolase_fold"/>
</dbReference>
<dbReference type="PANTHER" id="PTHR47533">
    <property type="entry name" value="PROTEIN CBG21859"/>
    <property type="match status" value="1"/>
</dbReference>
<dbReference type="Pfam" id="PF06342">
    <property type="entry name" value="DUF1057"/>
    <property type="match status" value="1"/>
</dbReference>
<dbReference type="AlphaFoldDB" id="K3X736"/>
<dbReference type="EMBL" id="GL376570">
    <property type="status" value="NOT_ANNOTATED_CDS"/>
    <property type="molecule type" value="Genomic_DNA"/>
</dbReference>
<protein>
    <recommendedName>
        <fullName evidence="3">AB hydrolase-1 domain-containing protein</fullName>
    </recommendedName>
</protein>
<dbReference type="InParanoid" id="K3X736"/>
<sequence length="349" mass="38325">MLATKLIGHTLPLTRRQHQWSAVGHMRTFATVSFANPAELKPRRPAPPPLPEVQSVLVDGKCVIKYFDVKPDAAAANAPTFVLLHGAPGTYKDFRYLAPLLSRQSARVIGVNLPGFGGSDVVNEADYFELANARAASSLTYDALCELCKRDEHVFLLGHSFGGLAAVDIAELNADATQKLNVKGMILLASAGHRPHRSLFPRVNNVVVAVLRAKLPVIDQFIKKLIHITYTKIAGFPDNSPTSHYVSGLLRAETTEHENVGNQLKRLEHIPAFVAWAKDDVHVEEDISLKMSQECPPGPRFAFEKGGHNIQKTKAEFLAEEIHRWVNEITDGSGSDKTRAYPVGPVVRP</sequence>
<proteinExistence type="predicted"/>
<dbReference type="VEuPathDB" id="FungiDB:PYU1_G013008"/>
<evidence type="ECO:0000313" key="2">
    <source>
        <dbReference type="Proteomes" id="UP000019132"/>
    </source>
</evidence>
<dbReference type="STRING" id="431595.K3X736"/>
<dbReference type="InterPro" id="IPR000639">
    <property type="entry name" value="Epox_hydrolase-like"/>
</dbReference>
<dbReference type="PANTHER" id="PTHR47533:SF4">
    <property type="entry name" value="AB HYDROLASE-1 DOMAIN-CONTAINING PROTEIN"/>
    <property type="match status" value="1"/>
</dbReference>
<evidence type="ECO:0000313" key="1">
    <source>
        <dbReference type="EnsemblProtists" id="PYU1_T013035"/>
    </source>
</evidence>
<accession>K3X736</accession>
<reference evidence="2" key="1">
    <citation type="journal article" date="2010" name="Genome Biol.">
        <title>Genome sequence of the necrotrophic plant pathogen Pythium ultimum reveals original pathogenicity mechanisms and effector repertoire.</title>
        <authorList>
            <person name="Levesque C.A."/>
            <person name="Brouwer H."/>
            <person name="Cano L."/>
            <person name="Hamilton J.P."/>
            <person name="Holt C."/>
            <person name="Huitema E."/>
            <person name="Raffaele S."/>
            <person name="Robideau G.P."/>
            <person name="Thines M."/>
            <person name="Win J."/>
            <person name="Zerillo M.M."/>
            <person name="Beakes G.W."/>
            <person name="Boore J.L."/>
            <person name="Busam D."/>
            <person name="Dumas B."/>
            <person name="Ferriera S."/>
            <person name="Fuerstenberg S.I."/>
            <person name="Gachon C.M."/>
            <person name="Gaulin E."/>
            <person name="Govers F."/>
            <person name="Grenville-Briggs L."/>
            <person name="Horner N."/>
            <person name="Hostetler J."/>
            <person name="Jiang R.H."/>
            <person name="Johnson J."/>
            <person name="Krajaejun T."/>
            <person name="Lin H."/>
            <person name="Meijer H.J."/>
            <person name="Moore B."/>
            <person name="Morris P."/>
            <person name="Phuntmart V."/>
            <person name="Puiu D."/>
            <person name="Shetty J."/>
            <person name="Stajich J.E."/>
            <person name="Tripathy S."/>
            <person name="Wawra S."/>
            <person name="van West P."/>
            <person name="Whitty B.R."/>
            <person name="Coutinho P.M."/>
            <person name="Henrissat B."/>
            <person name="Martin F."/>
            <person name="Thomas P.D."/>
            <person name="Tyler B.M."/>
            <person name="De Vries R.P."/>
            <person name="Kamoun S."/>
            <person name="Yandell M."/>
            <person name="Tisserat N."/>
            <person name="Buell C.R."/>
        </authorList>
    </citation>
    <scope>NUCLEOTIDE SEQUENCE</scope>
    <source>
        <strain evidence="2">DAOM:BR144</strain>
    </source>
</reference>
<dbReference type="ESTHER" id="pytul-k3x736">
    <property type="family name" value="Duf_1057"/>
</dbReference>
<dbReference type="Gene3D" id="3.40.50.1820">
    <property type="entry name" value="alpha/beta hydrolase"/>
    <property type="match status" value="1"/>
</dbReference>
<dbReference type="SUPFAM" id="SSF53474">
    <property type="entry name" value="alpha/beta-Hydrolases"/>
    <property type="match status" value="1"/>
</dbReference>
<dbReference type="InterPro" id="IPR000073">
    <property type="entry name" value="AB_hydrolase_1"/>
</dbReference>
<keyword evidence="2" id="KW-1185">Reference proteome</keyword>
<dbReference type="Proteomes" id="UP000019132">
    <property type="component" value="Unassembled WGS sequence"/>
</dbReference>
<dbReference type="eggNOG" id="ENOG502SAAS">
    <property type="taxonomic scope" value="Eukaryota"/>
</dbReference>
<reference evidence="2" key="2">
    <citation type="submission" date="2010-04" db="EMBL/GenBank/DDBJ databases">
        <authorList>
            <person name="Buell R."/>
            <person name="Hamilton J."/>
            <person name="Hostetler J."/>
        </authorList>
    </citation>
    <scope>NUCLEOTIDE SEQUENCE [LARGE SCALE GENOMIC DNA]</scope>
    <source>
        <strain evidence="2">DAOM:BR144</strain>
    </source>
</reference>
<dbReference type="EnsemblProtists" id="PYU1_T013035">
    <property type="protein sequence ID" value="PYU1_T013035"/>
    <property type="gene ID" value="PYU1_G013008"/>
</dbReference>
<organism evidence="1 2">
    <name type="scientific">Globisporangium ultimum (strain ATCC 200006 / CBS 805.95 / DAOM BR144)</name>
    <name type="common">Pythium ultimum</name>
    <dbReference type="NCBI Taxonomy" id="431595"/>
    <lineage>
        <taxon>Eukaryota</taxon>
        <taxon>Sar</taxon>
        <taxon>Stramenopiles</taxon>
        <taxon>Oomycota</taxon>
        <taxon>Peronosporomycetes</taxon>
        <taxon>Pythiales</taxon>
        <taxon>Pythiaceae</taxon>
        <taxon>Globisporangium</taxon>
    </lineage>
</organism>